<feature type="domain" description="Acyl-ACP thioesterase-like C-terminal" evidence="14">
    <location>
        <begin position="360"/>
        <end position="489"/>
    </location>
</feature>
<evidence type="ECO:0000256" key="7">
    <source>
        <dbReference type="ARBA" id="ARBA00022832"/>
    </source>
</evidence>
<feature type="domain" description="Acyl-ACP thioesterase N-terminal hotdog" evidence="13">
    <location>
        <begin position="199"/>
        <end position="334"/>
    </location>
</feature>
<dbReference type="CDD" id="cd00586">
    <property type="entry name" value="4HBT"/>
    <property type="match status" value="1"/>
</dbReference>
<evidence type="ECO:0000256" key="6">
    <source>
        <dbReference type="ARBA" id="ARBA00022801"/>
    </source>
</evidence>
<dbReference type="EC" id="3.1.2.-" evidence="11"/>
<reference evidence="15 16" key="1">
    <citation type="submission" date="2024-02" db="EMBL/GenBank/DDBJ databases">
        <authorList>
            <consortium name="ELIXIR-Norway"/>
            <consortium name="Elixir Norway"/>
        </authorList>
    </citation>
    <scope>NUCLEOTIDE SEQUENCE [LARGE SCALE GENOMIC DNA]</scope>
</reference>
<feature type="compositionally biased region" description="Low complexity" evidence="12">
    <location>
        <begin position="117"/>
        <end position="140"/>
    </location>
</feature>
<dbReference type="PANTHER" id="PTHR31727:SF5">
    <property type="entry name" value="ACYL-[ACYL-CARRIER-PROTEIN] HYDROLASE"/>
    <property type="match status" value="1"/>
</dbReference>
<evidence type="ECO:0000259" key="14">
    <source>
        <dbReference type="Pfam" id="PF20791"/>
    </source>
</evidence>
<evidence type="ECO:0000259" key="13">
    <source>
        <dbReference type="Pfam" id="PF01643"/>
    </source>
</evidence>
<keyword evidence="6 11" id="KW-0378">Hydrolase</keyword>
<dbReference type="PANTHER" id="PTHR31727">
    <property type="entry name" value="OLEOYL-ACYL CARRIER PROTEIN THIOESTERASE 1, CHLOROPLASTIC"/>
    <property type="match status" value="1"/>
</dbReference>
<evidence type="ECO:0000313" key="16">
    <source>
        <dbReference type="Proteomes" id="UP001497444"/>
    </source>
</evidence>
<evidence type="ECO:0000256" key="10">
    <source>
        <dbReference type="ARBA" id="ARBA00023160"/>
    </source>
</evidence>
<organism evidence="15 16">
    <name type="scientific">Sphagnum jensenii</name>
    <dbReference type="NCBI Taxonomy" id="128206"/>
    <lineage>
        <taxon>Eukaryota</taxon>
        <taxon>Viridiplantae</taxon>
        <taxon>Streptophyta</taxon>
        <taxon>Embryophyta</taxon>
        <taxon>Bryophyta</taxon>
        <taxon>Sphagnophytina</taxon>
        <taxon>Sphagnopsida</taxon>
        <taxon>Sphagnales</taxon>
        <taxon>Sphagnaceae</taxon>
        <taxon>Sphagnum</taxon>
    </lineage>
</organism>
<evidence type="ECO:0000256" key="12">
    <source>
        <dbReference type="SAM" id="MobiDB-lite"/>
    </source>
</evidence>
<dbReference type="InterPro" id="IPR002864">
    <property type="entry name" value="Acyl-ACP_thioesterase_NHD"/>
</dbReference>
<dbReference type="Pfam" id="PF20791">
    <property type="entry name" value="Acyl-ACP_TE_C"/>
    <property type="match status" value="1"/>
</dbReference>
<feature type="region of interest" description="Disordered" evidence="12">
    <location>
        <begin position="97"/>
        <end position="140"/>
    </location>
</feature>
<keyword evidence="16" id="KW-1185">Reference proteome</keyword>
<comment type="similarity">
    <text evidence="2 11">Belongs to the acyl-ACP thioesterase family.</text>
</comment>
<keyword evidence="3 11" id="KW-0444">Lipid biosynthesis</keyword>
<keyword evidence="8" id="KW-0809">Transit peptide</keyword>
<gene>
    <name evidence="15" type="ORF">CSSPJE1EN1_LOCUS13202</name>
</gene>
<evidence type="ECO:0000256" key="9">
    <source>
        <dbReference type="ARBA" id="ARBA00023098"/>
    </source>
</evidence>
<dbReference type="InterPro" id="IPR049427">
    <property type="entry name" value="Acyl-ACP_TE_C"/>
</dbReference>
<protein>
    <recommendedName>
        <fullName evidence="11">Acyl-[acyl-carrier-protein] hydrolase</fullName>
        <ecNumber evidence="11">3.1.2.-</ecNumber>
    </recommendedName>
</protein>
<evidence type="ECO:0000256" key="3">
    <source>
        <dbReference type="ARBA" id="ARBA00022516"/>
    </source>
</evidence>
<keyword evidence="7 11" id="KW-0276">Fatty acid metabolism</keyword>
<keyword evidence="9 11" id="KW-0443">Lipid metabolism</keyword>
<dbReference type="InterPro" id="IPR029069">
    <property type="entry name" value="HotDog_dom_sf"/>
</dbReference>
<comment type="subcellular location">
    <subcellularLocation>
        <location evidence="1 11">Plastid</location>
        <location evidence="1 11">Chloroplast</location>
    </subcellularLocation>
</comment>
<proteinExistence type="inferred from homology"/>
<dbReference type="SUPFAM" id="SSF54637">
    <property type="entry name" value="Thioesterase/thiol ester dehydrase-isomerase"/>
    <property type="match status" value="2"/>
</dbReference>
<evidence type="ECO:0000256" key="8">
    <source>
        <dbReference type="ARBA" id="ARBA00022946"/>
    </source>
</evidence>
<comment type="function">
    <text evidence="11">Plays an essential role in chain termination during de novo fatty acid synthesis.</text>
</comment>
<evidence type="ECO:0000256" key="5">
    <source>
        <dbReference type="ARBA" id="ARBA00022640"/>
    </source>
</evidence>
<dbReference type="InterPro" id="IPR045023">
    <property type="entry name" value="FATA/B"/>
</dbReference>
<evidence type="ECO:0000313" key="15">
    <source>
        <dbReference type="EMBL" id="CAK9267724.1"/>
    </source>
</evidence>
<sequence>MEAVARSTGKGRTNCAAAAAAARGQHIIRFTAPPPCSTSFSATQSSDLQLSNNVKNLGKSITLKWRRKDLSALPSRRRSVLTTLTITQSVHEIAEVNGTQYEGSNKPGAGKKKKPQQGEMSNNKTLSSSTTTTTTPPTKTTTFEELHSKHAGFNAVLGAIASFALAADKQRRSEQLLSDKMDLSAAESFRQGRLVECRRVYRQTFVIRSYEVGVDKAASIDTFMNHLQETALNHVWMSGLAGDGFGATHGMIRNDLIWVVTCMRIEVDAYPAWGDVVEVDTWVAASGKNGMRRDWLVRNYKTGQIISRATSTWVTMNQNTRRLSKMPDEVRAEISPFHLERFSMKDKNTMTQKIDRLDDTAQFVQYGLTPRRSDLDMNQHVNNVKYVGWVMESVPVAVHEKYELSSMALEYRRECSQSDVLQSMCSPASTVPGNEGEVEVNGAGCSHPAGSQTSIPDVTSHIPPCLQFTHLLRLQVDGAEILRGRTHWRLRDSKHSD</sequence>
<evidence type="ECO:0000256" key="2">
    <source>
        <dbReference type="ARBA" id="ARBA00006500"/>
    </source>
</evidence>
<keyword evidence="10 11" id="KW-0275">Fatty acid biosynthesis</keyword>
<keyword evidence="4 11" id="KW-0150">Chloroplast</keyword>
<keyword evidence="5 11" id="KW-0934">Plastid</keyword>
<name>A0ABP0WLH5_9BRYO</name>
<dbReference type="Pfam" id="PF01643">
    <property type="entry name" value="Acyl-ACP_TE"/>
    <property type="match status" value="1"/>
</dbReference>
<accession>A0ABP0WLH5</accession>
<evidence type="ECO:0000256" key="1">
    <source>
        <dbReference type="ARBA" id="ARBA00004229"/>
    </source>
</evidence>
<dbReference type="Gene3D" id="3.10.129.10">
    <property type="entry name" value="Hotdog Thioesterase"/>
    <property type="match status" value="1"/>
</dbReference>
<dbReference type="EMBL" id="OZ020097">
    <property type="protein sequence ID" value="CAK9267724.1"/>
    <property type="molecule type" value="Genomic_DNA"/>
</dbReference>
<evidence type="ECO:0000256" key="4">
    <source>
        <dbReference type="ARBA" id="ARBA00022528"/>
    </source>
</evidence>
<evidence type="ECO:0000256" key="11">
    <source>
        <dbReference type="RuleBase" id="RU363096"/>
    </source>
</evidence>
<dbReference type="Proteomes" id="UP001497444">
    <property type="component" value="Chromosome 2"/>
</dbReference>